<dbReference type="InterPro" id="IPR000675">
    <property type="entry name" value="Cutinase/axe"/>
</dbReference>
<dbReference type="Pfam" id="PF01083">
    <property type="entry name" value="Cutinase"/>
    <property type="match status" value="1"/>
</dbReference>
<evidence type="ECO:0000256" key="5">
    <source>
        <dbReference type="SAM" id="SignalP"/>
    </source>
</evidence>
<evidence type="ECO:0000313" key="6">
    <source>
        <dbReference type="EMBL" id="TLH54295.1"/>
    </source>
</evidence>
<dbReference type="AlphaFoldDB" id="A0A8H2JGI7"/>
<dbReference type="SUPFAM" id="SSF53474">
    <property type="entry name" value="alpha/beta-Hydrolases"/>
    <property type="match status" value="1"/>
</dbReference>
<dbReference type="SMART" id="SM01110">
    <property type="entry name" value="Cutinase"/>
    <property type="match status" value="1"/>
</dbReference>
<comment type="similarity">
    <text evidence="1">Belongs to the cutinase family.</text>
</comment>
<protein>
    <submittedName>
        <fullName evidence="6">Cutinase family protein</fullName>
    </submittedName>
</protein>
<reference evidence="6" key="1">
    <citation type="submission" date="2018-01" db="EMBL/GenBank/DDBJ databases">
        <title>Comparative genomics of Mycobacterium mucogenicum and Mycobacterium neoaurum clade members emphasizing tRNA and non-coding RNA.</title>
        <authorList>
            <person name="Behra P.R.K."/>
            <person name="Pettersson B.M.F."/>
            <person name="Das S."/>
            <person name="Dasgupta S."/>
            <person name="Kirsebom L.A."/>
        </authorList>
    </citation>
    <scope>NUCLEOTIDE SEQUENCE</scope>
    <source>
        <strain evidence="6">DSM 44124</strain>
    </source>
</reference>
<dbReference type="PANTHER" id="PTHR33630">
    <property type="entry name" value="CUTINASE RV1984C-RELATED-RELATED"/>
    <property type="match status" value="1"/>
</dbReference>
<accession>A0A8H2JGI7</accession>
<organism evidence="6">
    <name type="scientific">Mycolicibacterium mucogenicum DSM 44124</name>
    <dbReference type="NCBI Taxonomy" id="1226753"/>
    <lineage>
        <taxon>Bacteria</taxon>
        <taxon>Bacillati</taxon>
        <taxon>Actinomycetota</taxon>
        <taxon>Actinomycetes</taxon>
        <taxon>Mycobacteriales</taxon>
        <taxon>Mycobacteriaceae</taxon>
        <taxon>Mycolicibacterium</taxon>
    </lineage>
</organism>
<evidence type="ECO:0000256" key="1">
    <source>
        <dbReference type="ARBA" id="ARBA00007534"/>
    </source>
</evidence>
<dbReference type="PANTHER" id="PTHR33630:SF9">
    <property type="entry name" value="CUTINASE 4"/>
    <property type="match status" value="1"/>
</dbReference>
<evidence type="ECO:0000256" key="4">
    <source>
        <dbReference type="ARBA" id="ARBA00023157"/>
    </source>
</evidence>
<dbReference type="EMBL" id="POTL01000001">
    <property type="protein sequence ID" value="TLH54295.1"/>
    <property type="molecule type" value="Genomic_DNA"/>
</dbReference>
<gene>
    <name evidence="6" type="ORF">C1S78_19690</name>
</gene>
<keyword evidence="2" id="KW-0719">Serine esterase</keyword>
<dbReference type="InterPro" id="IPR029058">
    <property type="entry name" value="AB_hydrolase_fold"/>
</dbReference>
<proteinExistence type="inferred from homology"/>
<feature type="chain" id="PRO_5034096924" evidence="5">
    <location>
        <begin position="33"/>
        <end position="212"/>
    </location>
</feature>
<dbReference type="Gene3D" id="3.40.50.1820">
    <property type="entry name" value="alpha/beta hydrolase"/>
    <property type="match status" value="1"/>
</dbReference>
<name>A0A8H2JGI7_MYCMU</name>
<evidence type="ECO:0000256" key="3">
    <source>
        <dbReference type="ARBA" id="ARBA00022801"/>
    </source>
</evidence>
<feature type="signal peptide" evidence="5">
    <location>
        <begin position="1"/>
        <end position="32"/>
    </location>
</feature>
<dbReference type="PROSITE" id="PS51257">
    <property type="entry name" value="PROKAR_LIPOPROTEIN"/>
    <property type="match status" value="1"/>
</dbReference>
<dbReference type="GO" id="GO:0052689">
    <property type="term" value="F:carboxylic ester hydrolase activity"/>
    <property type="evidence" value="ECO:0007669"/>
    <property type="project" value="UniProtKB-KW"/>
</dbReference>
<keyword evidence="3" id="KW-0378">Hydrolase</keyword>
<keyword evidence="4" id="KW-1015">Disulfide bond</keyword>
<sequence>MGRPLKSYISIAVVAAACALSVADIPAPSASAAECPDIEVVFARGTTQPPGLGEVGQAFVDSLASHVGTRSVEAYAVDYPATWDFDTGMPAGSADASGHIQSVVTTCPKTRMVLGGYSQGAGVISMATAGMPPQIADHVAAVVLFGNLRSAYAATLMHAQLPTVGTAYTGKTLDLCLPDDLICSDGQDWGAHTAYVRTGMADQAAGFAASRL</sequence>
<keyword evidence="5" id="KW-0732">Signal</keyword>
<evidence type="ECO:0000256" key="2">
    <source>
        <dbReference type="ARBA" id="ARBA00022487"/>
    </source>
</evidence>
<comment type="caution">
    <text evidence="6">The sequence shown here is derived from an EMBL/GenBank/DDBJ whole genome shotgun (WGS) entry which is preliminary data.</text>
</comment>